<dbReference type="PROSITE" id="PS50846">
    <property type="entry name" value="HMA_2"/>
    <property type="match status" value="1"/>
</dbReference>
<dbReference type="Proteomes" id="UP001610104">
    <property type="component" value="Unassembled WGS sequence"/>
</dbReference>
<comment type="caution">
    <text evidence="2">The sequence shown here is derived from an EMBL/GenBank/DDBJ whole genome shotgun (WGS) entry which is preliminary data.</text>
</comment>
<evidence type="ECO:0000313" key="2">
    <source>
        <dbReference type="EMBL" id="MFH6769064.1"/>
    </source>
</evidence>
<accession>A0ABW7MR10</accession>
<dbReference type="Gene3D" id="3.30.70.100">
    <property type="match status" value="1"/>
</dbReference>
<organism evidence="2 3">
    <name type="scientific">Gaetbulibacter aquiaggeris</name>
    <dbReference type="NCBI Taxonomy" id="1735373"/>
    <lineage>
        <taxon>Bacteria</taxon>
        <taxon>Pseudomonadati</taxon>
        <taxon>Bacteroidota</taxon>
        <taxon>Flavobacteriia</taxon>
        <taxon>Flavobacteriales</taxon>
        <taxon>Flavobacteriaceae</taxon>
        <taxon>Gaetbulibacter</taxon>
    </lineage>
</organism>
<feature type="domain" description="HMA" evidence="1">
    <location>
        <begin position="1"/>
        <end position="66"/>
    </location>
</feature>
<proteinExistence type="predicted"/>
<sequence length="89" mass="10356">MKTTLYIQNLKCEYCDSIILKMLSKLKHISNVSVKHQYATVTFEHQSAADVIQVKKTLSKIGYPPFGDKNNIYRRAKSYLRKAVNQYKN</sequence>
<dbReference type="SUPFAM" id="SSF55008">
    <property type="entry name" value="HMA, heavy metal-associated domain"/>
    <property type="match status" value="1"/>
</dbReference>
<gene>
    <name evidence="2" type="ORF">V8G56_09990</name>
</gene>
<evidence type="ECO:0000313" key="3">
    <source>
        <dbReference type="Proteomes" id="UP001610104"/>
    </source>
</evidence>
<name>A0ABW7MR10_9FLAO</name>
<evidence type="ECO:0000259" key="1">
    <source>
        <dbReference type="PROSITE" id="PS50846"/>
    </source>
</evidence>
<reference evidence="2 3" key="1">
    <citation type="submission" date="2024-02" db="EMBL/GenBank/DDBJ databases">
        <title>A Gaetbulibacter species isolated from tidal flats and genomic insights of their niches.</title>
        <authorList>
            <person name="Ye Y."/>
        </authorList>
    </citation>
    <scope>NUCLEOTIDE SEQUENCE [LARGE SCALE GENOMIC DNA]</scope>
    <source>
        <strain evidence="2 3">KEM-8</strain>
    </source>
</reference>
<dbReference type="InterPro" id="IPR006121">
    <property type="entry name" value="HMA_dom"/>
</dbReference>
<dbReference type="EMBL" id="JBAWKC010000003">
    <property type="protein sequence ID" value="MFH6769064.1"/>
    <property type="molecule type" value="Genomic_DNA"/>
</dbReference>
<keyword evidence="3" id="KW-1185">Reference proteome</keyword>
<protein>
    <submittedName>
        <fullName evidence="2">Heavy-metal-associated domain-containing protein</fullName>
    </submittedName>
</protein>
<dbReference type="RefSeq" id="WP_395438310.1">
    <property type="nucleotide sequence ID" value="NZ_JBAWKC010000003.1"/>
</dbReference>
<dbReference type="Pfam" id="PF00403">
    <property type="entry name" value="HMA"/>
    <property type="match status" value="1"/>
</dbReference>
<dbReference type="InterPro" id="IPR036163">
    <property type="entry name" value="HMA_dom_sf"/>
</dbReference>